<dbReference type="EMBL" id="BMFJ01000002">
    <property type="protein sequence ID" value="GGE43456.1"/>
    <property type="molecule type" value="Genomic_DNA"/>
</dbReference>
<dbReference type="RefSeq" id="WP_188478963.1">
    <property type="nucleotide sequence ID" value="NZ_BMFJ01000002.1"/>
</dbReference>
<sequence>MASFEIYLINLDDSPDRLAALSEALAGLGRSDFHRIAAVDGRKRPPESFREYDRAASLSEMGRELHGGEVACFLSHMAALRAFLDSGADYALVLEDDAAPTPDALAVCDRLIAWQAGRGVPDWMIAQVANPRLKYATQVGEIGNHSVYRSHYIAMLATAVLWTRAGAEHFLATFRGIDCPYDNYLRRVFARVDAGIAVLPPLFSTTGADSDIGKSQAGAKRSTAARRFYTLRRLRRLIRDNWRGRTNARNWAGRRQK</sequence>
<dbReference type="GO" id="GO:0016740">
    <property type="term" value="F:transferase activity"/>
    <property type="evidence" value="ECO:0007669"/>
    <property type="project" value="UniProtKB-KW"/>
</dbReference>
<dbReference type="InterPro" id="IPR002654">
    <property type="entry name" value="Glyco_trans_25"/>
</dbReference>
<name>A0A917ADS2_9RHOB</name>
<dbReference type="Proteomes" id="UP000612855">
    <property type="component" value="Unassembled WGS sequence"/>
</dbReference>
<comment type="caution">
    <text evidence="2">The sequence shown here is derived from an EMBL/GenBank/DDBJ whole genome shotgun (WGS) entry which is preliminary data.</text>
</comment>
<dbReference type="CDD" id="cd06532">
    <property type="entry name" value="Glyco_transf_25"/>
    <property type="match status" value="1"/>
</dbReference>
<keyword evidence="3" id="KW-1185">Reference proteome</keyword>
<accession>A0A917ADS2</accession>
<evidence type="ECO:0000313" key="3">
    <source>
        <dbReference type="Proteomes" id="UP000612855"/>
    </source>
</evidence>
<keyword evidence="2" id="KW-0808">Transferase</keyword>
<organism evidence="2 3">
    <name type="scientific">Primorskyibacter flagellatus</name>
    <dbReference type="NCBI Taxonomy" id="1387277"/>
    <lineage>
        <taxon>Bacteria</taxon>
        <taxon>Pseudomonadati</taxon>
        <taxon>Pseudomonadota</taxon>
        <taxon>Alphaproteobacteria</taxon>
        <taxon>Rhodobacterales</taxon>
        <taxon>Roseobacteraceae</taxon>
        <taxon>Primorskyibacter</taxon>
    </lineage>
</organism>
<dbReference type="Pfam" id="PF01755">
    <property type="entry name" value="Glyco_transf_25"/>
    <property type="match status" value="1"/>
</dbReference>
<evidence type="ECO:0000259" key="1">
    <source>
        <dbReference type="Pfam" id="PF01755"/>
    </source>
</evidence>
<gene>
    <name evidence="2" type="ORF">GCM10011360_33480</name>
</gene>
<proteinExistence type="predicted"/>
<evidence type="ECO:0000313" key="2">
    <source>
        <dbReference type="EMBL" id="GGE43456.1"/>
    </source>
</evidence>
<reference evidence="3" key="1">
    <citation type="journal article" date="2019" name="Int. J. Syst. Evol. Microbiol.">
        <title>The Global Catalogue of Microorganisms (GCM) 10K type strain sequencing project: providing services to taxonomists for standard genome sequencing and annotation.</title>
        <authorList>
            <consortium name="The Broad Institute Genomics Platform"/>
            <consortium name="The Broad Institute Genome Sequencing Center for Infectious Disease"/>
            <person name="Wu L."/>
            <person name="Ma J."/>
        </authorList>
    </citation>
    <scope>NUCLEOTIDE SEQUENCE [LARGE SCALE GENOMIC DNA]</scope>
    <source>
        <strain evidence="3">CGMCC 1.12664</strain>
    </source>
</reference>
<feature type="domain" description="Glycosyl transferase family 25" evidence="1">
    <location>
        <begin position="5"/>
        <end position="107"/>
    </location>
</feature>
<protein>
    <submittedName>
        <fullName evidence="2">Glycosyl transferase</fullName>
    </submittedName>
</protein>
<dbReference type="AlphaFoldDB" id="A0A917ADS2"/>